<keyword evidence="1" id="KW-1133">Transmembrane helix</keyword>
<evidence type="ECO:0000313" key="3">
    <source>
        <dbReference type="Proteomes" id="UP000192578"/>
    </source>
</evidence>
<sequence length="114" mass="12961">MMMRTVARRSIRRSVTSPLAATRSLSFFIVDIIVFVFLLNFFVPVFYNFFVVIIYNFFVVIIYNFFLPILINVIVSFISSSSSSSSSSQGGRAKRRERLITLGQAVENVDMRGG</sequence>
<dbReference type="EMBL" id="MTYJ01000190">
    <property type="protein sequence ID" value="OWA50370.1"/>
    <property type="molecule type" value="Genomic_DNA"/>
</dbReference>
<organism evidence="2 3">
    <name type="scientific">Hypsibius exemplaris</name>
    <name type="common">Freshwater tardigrade</name>
    <dbReference type="NCBI Taxonomy" id="2072580"/>
    <lineage>
        <taxon>Eukaryota</taxon>
        <taxon>Metazoa</taxon>
        <taxon>Ecdysozoa</taxon>
        <taxon>Tardigrada</taxon>
        <taxon>Eutardigrada</taxon>
        <taxon>Parachela</taxon>
        <taxon>Hypsibioidea</taxon>
        <taxon>Hypsibiidae</taxon>
        <taxon>Hypsibius</taxon>
    </lineage>
</organism>
<feature type="transmembrane region" description="Helical" evidence="1">
    <location>
        <begin position="21"/>
        <end position="43"/>
    </location>
</feature>
<dbReference type="Proteomes" id="UP000192578">
    <property type="component" value="Unassembled WGS sequence"/>
</dbReference>
<gene>
    <name evidence="2" type="ORF">BV898_14889</name>
</gene>
<protein>
    <submittedName>
        <fullName evidence="2">Uncharacterized protein</fullName>
    </submittedName>
</protein>
<proteinExistence type="predicted"/>
<name>A0A9X6N9G5_HYPEX</name>
<evidence type="ECO:0000256" key="1">
    <source>
        <dbReference type="SAM" id="Phobius"/>
    </source>
</evidence>
<accession>A0A9X6N9G5</accession>
<comment type="caution">
    <text evidence="2">The sequence shown here is derived from an EMBL/GenBank/DDBJ whole genome shotgun (WGS) entry which is preliminary data.</text>
</comment>
<reference evidence="3" key="1">
    <citation type="submission" date="2017-01" db="EMBL/GenBank/DDBJ databases">
        <title>Comparative genomics of anhydrobiosis in the tardigrade Hypsibius dujardini.</title>
        <authorList>
            <person name="Yoshida Y."/>
            <person name="Koutsovoulos G."/>
            <person name="Laetsch D."/>
            <person name="Stevens L."/>
            <person name="Kumar S."/>
            <person name="Horikawa D."/>
            <person name="Ishino K."/>
            <person name="Komine S."/>
            <person name="Tomita M."/>
            <person name="Blaxter M."/>
            <person name="Arakawa K."/>
        </authorList>
    </citation>
    <scope>NUCLEOTIDE SEQUENCE [LARGE SCALE GENOMIC DNA]</scope>
    <source>
        <strain evidence="3">Z151</strain>
    </source>
</reference>
<keyword evidence="3" id="KW-1185">Reference proteome</keyword>
<keyword evidence="1" id="KW-0812">Transmembrane</keyword>
<keyword evidence="1" id="KW-0472">Membrane</keyword>
<feature type="transmembrane region" description="Helical" evidence="1">
    <location>
        <begin position="49"/>
        <end position="78"/>
    </location>
</feature>
<evidence type="ECO:0000313" key="2">
    <source>
        <dbReference type="EMBL" id="OWA50370.1"/>
    </source>
</evidence>
<dbReference type="AlphaFoldDB" id="A0A9X6N9G5"/>